<dbReference type="AlphaFoldDB" id="A0A089ZV43"/>
<dbReference type="InterPro" id="IPR036390">
    <property type="entry name" value="WH_DNA-bd_sf"/>
</dbReference>
<dbReference type="Proteomes" id="UP000029661">
    <property type="component" value="Chromosome"/>
</dbReference>
<name>A0A089ZV43_METFO</name>
<dbReference type="InterPro" id="IPR011991">
    <property type="entry name" value="ArsR-like_HTH"/>
</dbReference>
<dbReference type="Proteomes" id="UP000062768">
    <property type="component" value="Chromosome I"/>
</dbReference>
<dbReference type="EMBL" id="LN734822">
    <property type="protein sequence ID" value="CEL25648.1"/>
    <property type="molecule type" value="Genomic_DNA"/>
</dbReference>
<dbReference type="EMBL" id="CP006933">
    <property type="protein sequence ID" value="AIS31784.1"/>
    <property type="molecule type" value="Genomic_DNA"/>
</dbReference>
<organism evidence="2 4">
    <name type="scientific">Methanobacterium formicicum</name>
    <dbReference type="NCBI Taxonomy" id="2162"/>
    <lineage>
        <taxon>Archaea</taxon>
        <taxon>Methanobacteriati</taxon>
        <taxon>Methanobacteriota</taxon>
        <taxon>Methanomada group</taxon>
        <taxon>Methanobacteria</taxon>
        <taxon>Methanobacteriales</taxon>
        <taxon>Methanobacteriaceae</taxon>
        <taxon>Methanobacterium</taxon>
    </lineage>
</organism>
<dbReference type="STRING" id="2162.BRM9_0967"/>
<evidence type="ECO:0000313" key="4">
    <source>
        <dbReference type="Proteomes" id="UP000029661"/>
    </source>
</evidence>
<reference evidence="2" key="1">
    <citation type="submission" date="2013-12" db="EMBL/GenBank/DDBJ databases">
        <title>The complete genome sequence of Methanobacterium sp. BRM9.</title>
        <authorList>
            <consortium name="Pastoral Greenhouse Gas Research Consortium"/>
            <person name="Kelly W.J."/>
            <person name="Leahy S.C."/>
            <person name="Perry R."/>
            <person name="Li D."/>
            <person name="Altermann E."/>
            <person name="Lambie S.C."/>
            <person name="Attwood G.T."/>
        </authorList>
    </citation>
    <scope>NUCLEOTIDE SEQUENCE [LARGE SCALE GENOMIC DNA]</scope>
    <source>
        <strain evidence="2">BRM9</strain>
    </source>
</reference>
<dbReference type="InterPro" id="IPR036388">
    <property type="entry name" value="WH-like_DNA-bd_sf"/>
</dbReference>
<dbReference type="GeneID" id="26740254"/>
<dbReference type="CDD" id="cd00090">
    <property type="entry name" value="HTH_ARSR"/>
    <property type="match status" value="1"/>
</dbReference>
<evidence type="ECO:0000313" key="2">
    <source>
        <dbReference type="EMBL" id="AIS31784.1"/>
    </source>
</evidence>
<dbReference type="Pfam" id="PF01022">
    <property type="entry name" value="HTH_5"/>
    <property type="match status" value="1"/>
</dbReference>
<evidence type="ECO:0000313" key="3">
    <source>
        <dbReference type="EMBL" id="CEL25648.1"/>
    </source>
</evidence>
<evidence type="ECO:0000259" key="1">
    <source>
        <dbReference type="Pfam" id="PF01022"/>
    </source>
</evidence>
<dbReference type="SUPFAM" id="SSF46785">
    <property type="entry name" value="Winged helix' DNA-binding domain"/>
    <property type="match status" value="1"/>
</dbReference>
<sequence length="182" mass="20301">MKTLITNLRGQCLFNVSMETQPDGLISLYHGKYRKTELDSFLKGGEIQINAEHPQGALTRILEIIRGAKIHGEVYVAYGAGDIGPLLNFAANQEGVDGIFSCYQEKVVRFPPLQLKISKTRLKIMKLLAQKDLTAIEIGEEVEISRAMVYKHLNGLIEMGMVKRSESMEKYSITKAGMLALI</sequence>
<evidence type="ECO:0000313" key="5">
    <source>
        <dbReference type="Proteomes" id="UP000062768"/>
    </source>
</evidence>
<dbReference type="PATRIC" id="fig|2162.10.peg.2099"/>
<dbReference type="RefSeq" id="WP_048085016.1">
    <property type="nucleotide sequence ID" value="NZ_CP006933.1"/>
</dbReference>
<dbReference type="GO" id="GO:0003700">
    <property type="term" value="F:DNA-binding transcription factor activity"/>
    <property type="evidence" value="ECO:0007669"/>
    <property type="project" value="InterPro"/>
</dbReference>
<dbReference type="InterPro" id="IPR001845">
    <property type="entry name" value="HTH_ArsR_DNA-bd_dom"/>
</dbReference>
<reference evidence="3" key="2">
    <citation type="submission" date="2014-09" db="EMBL/GenBank/DDBJ databases">
        <authorList>
            <person name="Bishop-Lilly K.A."/>
            <person name="Broomall S.M."/>
            <person name="Chain P.S."/>
            <person name="Chertkov O."/>
            <person name="Coyne S.R."/>
            <person name="Daligault H.E."/>
            <person name="Davenport K.W."/>
            <person name="Erkkila T."/>
            <person name="Frey K.G."/>
            <person name="Gibbons H.S."/>
            <person name="Gu W."/>
            <person name="Jaissle J."/>
            <person name="Johnson S.L."/>
            <person name="Koroleva G.I."/>
            <person name="Ladner J.T."/>
            <person name="Lo C.-C."/>
            <person name="Minogue T.D."/>
            <person name="Munk C."/>
            <person name="Palacios G.F."/>
            <person name="Redden C.L."/>
            <person name="Rosenzweig C.N."/>
            <person name="Scholz M.B."/>
            <person name="Teshima H."/>
            <person name="Xu Y."/>
        </authorList>
    </citation>
    <scope>NUCLEOTIDE SEQUENCE</scope>
    <source>
        <strain evidence="3">Mb9</strain>
    </source>
</reference>
<dbReference type="OrthoDB" id="80873at2157"/>
<dbReference type="KEGG" id="mfc:BRM9_0967"/>
<keyword evidence="5" id="KW-1185">Reference proteome</keyword>
<gene>
    <name evidence="2" type="ORF">BRM9_0967</name>
    <name evidence="3" type="ORF">MB9_2021</name>
</gene>
<accession>A0A089ZV43</accession>
<protein>
    <submittedName>
        <fullName evidence="2 3">Transcriptional regulator</fullName>
    </submittedName>
</protein>
<dbReference type="Gene3D" id="1.10.10.10">
    <property type="entry name" value="Winged helix-like DNA-binding domain superfamily/Winged helix DNA-binding domain"/>
    <property type="match status" value="1"/>
</dbReference>
<feature type="domain" description="HTH arsR-type" evidence="1">
    <location>
        <begin position="118"/>
        <end position="163"/>
    </location>
</feature>
<proteinExistence type="predicted"/>